<dbReference type="InterPro" id="IPR003593">
    <property type="entry name" value="AAA+_ATPase"/>
</dbReference>
<dbReference type="InterPro" id="IPR003959">
    <property type="entry name" value="ATPase_AAA_core"/>
</dbReference>
<dbReference type="PANTHER" id="PTHR43581">
    <property type="entry name" value="ATP/GTP PHOSPHATASE"/>
    <property type="match status" value="1"/>
</dbReference>
<dbReference type="Gene3D" id="3.40.50.300">
    <property type="entry name" value="P-loop containing nucleotide triphosphate hydrolases"/>
    <property type="match status" value="2"/>
</dbReference>
<gene>
    <name evidence="2" type="ORF">DSM106972_099300</name>
</gene>
<accession>A0A3S1I5A8</accession>
<dbReference type="EMBL" id="RSCL01000081">
    <property type="protein sequence ID" value="RUS92374.1"/>
    <property type="molecule type" value="Genomic_DNA"/>
</dbReference>
<keyword evidence="3" id="KW-1185">Reference proteome</keyword>
<dbReference type="Pfam" id="PF13304">
    <property type="entry name" value="AAA_21"/>
    <property type="match status" value="1"/>
</dbReference>
<dbReference type="SMART" id="SM00382">
    <property type="entry name" value="AAA"/>
    <property type="match status" value="1"/>
</dbReference>
<proteinExistence type="predicted"/>
<dbReference type="RefSeq" id="WP_170213662.1">
    <property type="nucleotide sequence ID" value="NZ_RSCL01000081.1"/>
</dbReference>
<dbReference type="InterPro" id="IPR051396">
    <property type="entry name" value="Bact_Antivir_Def_Nuclease"/>
</dbReference>
<sequence length="372" mass="41995">MPAPQEGHMKVESVSIRDFKRFERLEVSFKNQTLDTVSNRFLLLGDNGTGKTTLLQAIALPLALATKQIGRVTDFDWLGFLPGRYQRWGAPLIEIEVLFTSEEIATTRALFHRWAATQSERALVEPGDNKRVRLVLDGERCYAASDAQYFQFAGRYYARSLLETDPAVRSEFYKLPGIFWFDQFRNLGVTPQREENGASPASASKSTSGRVSFEVGVARLRKYLNGWKFAQLTRTSTVDYLTQLENLYTKIFTERSFAGVEPMPGVDSPTPEDYYFLISDGRRNYDIVEMSAGEQSVFPILYEFVRQQIAYSVVLIDEIDLNLHPPAAQLLIKQLPKLCSTCQFIVTTHSDAVSDVIGEDDTYRLAGGSLCL</sequence>
<dbReference type="GO" id="GO:0005524">
    <property type="term" value="F:ATP binding"/>
    <property type="evidence" value="ECO:0007669"/>
    <property type="project" value="InterPro"/>
</dbReference>
<evidence type="ECO:0000313" key="2">
    <source>
        <dbReference type="EMBL" id="RUS92374.1"/>
    </source>
</evidence>
<feature type="domain" description="AAA+ ATPase" evidence="1">
    <location>
        <begin position="37"/>
        <end position="368"/>
    </location>
</feature>
<comment type="caution">
    <text evidence="2">The sequence shown here is derived from an EMBL/GenBank/DDBJ whole genome shotgun (WGS) entry which is preliminary data.</text>
</comment>
<evidence type="ECO:0000313" key="3">
    <source>
        <dbReference type="Proteomes" id="UP000271624"/>
    </source>
</evidence>
<dbReference type="PANTHER" id="PTHR43581:SF2">
    <property type="entry name" value="EXCINUCLEASE ATPASE SUBUNIT"/>
    <property type="match status" value="1"/>
</dbReference>
<protein>
    <recommendedName>
        <fullName evidence="1">AAA+ ATPase domain-containing protein</fullName>
    </recommendedName>
</protein>
<dbReference type="AlphaFoldDB" id="A0A3S1I5A8"/>
<reference evidence="2" key="2">
    <citation type="journal article" date="2019" name="Genome Biol. Evol.">
        <title>Day and night: Metabolic profiles and evolutionary relationships of six axenic non-marine cyanobacteria.</title>
        <authorList>
            <person name="Will S.E."/>
            <person name="Henke P."/>
            <person name="Boedeker C."/>
            <person name="Huang S."/>
            <person name="Brinkmann H."/>
            <person name="Rohde M."/>
            <person name="Jarek M."/>
            <person name="Friedl T."/>
            <person name="Seufert S."/>
            <person name="Schumacher M."/>
            <person name="Overmann J."/>
            <person name="Neumann-Schaal M."/>
            <person name="Petersen J."/>
        </authorList>
    </citation>
    <scope>NUCLEOTIDE SEQUENCE [LARGE SCALE GENOMIC DNA]</scope>
    <source>
        <strain evidence="2">PCC 7102</strain>
    </source>
</reference>
<evidence type="ECO:0000259" key="1">
    <source>
        <dbReference type="SMART" id="SM00382"/>
    </source>
</evidence>
<dbReference type="GO" id="GO:0006302">
    <property type="term" value="P:double-strand break repair"/>
    <property type="evidence" value="ECO:0007669"/>
    <property type="project" value="InterPro"/>
</dbReference>
<name>A0A3S1I5A8_9CYAN</name>
<dbReference type="Proteomes" id="UP000271624">
    <property type="component" value="Unassembled WGS sequence"/>
</dbReference>
<dbReference type="InterPro" id="IPR027417">
    <property type="entry name" value="P-loop_NTPase"/>
</dbReference>
<dbReference type="GO" id="GO:0016887">
    <property type="term" value="F:ATP hydrolysis activity"/>
    <property type="evidence" value="ECO:0007669"/>
    <property type="project" value="InterPro"/>
</dbReference>
<dbReference type="SUPFAM" id="SSF52540">
    <property type="entry name" value="P-loop containing nucleoside triphosphate hydrolases"/>
    <property type="match status" value="1"/>
</dbReference>
<organism evidence="2 3">
    <name type="scientific">Dulcicalothrix desertica PCC 7102</name>
    <dbReference type="NCBI Taxonomy" id="232991"/>
    <lineage>
        <taxon>Bacteria</taxon>
        <taxon>Bacillati</taxon>
        <taxon>Cyanobacteriota</taxon>
        <taxon>Cyanophyceae</taxon>
        <taxon>Nostocales</taxon>
        <taxon>Calotrichaceae</taxon>
        <taxon>Dulcicalothrix</taxon>
    </lineage>
</organism>
<reference evidence="2" key="1">
    <citation type="submission" date="2018-12" db="EMBL/GenBank/DDBJ databases">
        <authorList>
            <person name="Will S."/>
            <person name="Neumann-Schaal M."/>
            <person name="Henke P."/>
        </authorList>
    </citation>
    <scope>NUCLEOTIDE SEQUENCE</scope>
    <source>
        <strain evidence="2">PCC 7102</strain>
    </source>
</reference>